<evidence type="ECO:0000256" key="1">
    <source>
        <dbReference type="SAM" id="MobiDB-lite"/>
    </source>
</evidence>
<evidence type="ECO:0000259" key="2">
    <source>
        <dbReference type="Pfam" id="PF12399"/>
    </source>
</evidence>
<comment type="caution">
    <text evidence="3">The sequence shown here is derived from an EMBL/GenBank/DDBJ whole genome shotgun (WGS) entry which is preliminary data.</text>
</comment>
<dbReference type="EMBL" id="JACDXW010000002">
    <property type="protein sequence ID" value="MCB5363270.1"/>
    <property type="molecule type" value="Genomic_DNA"/>
</dbReference>
<organism evidence="3 4">
    <name type="scientific">Mesopusillimonas faecipullorum</name>
    <dbReference type="NCBI Taxonomy" id="2755040"/>
    <lineage>
        <taxon>Bacteria</taxon>
        <taxon>Pseudomonadati</taxon>
        <taxon>Pseudomonadota</taxon>
        <taxon>Betaproteobacteria</taxon>
        <taxon>Burkholderiales</taxon>
        <taxon>Alcaligenaceae</taxon>
        <taxon>Mesopusillimonas</taxon>
    </lineage>
</organism>
<evidence type="ECO:0000313" key="3">
    <source>
        <dbReference type="EMBL" id="MCB5363270.1"/>
    </source>
</evidence>
<dbReference type="Pfam" id="PF12399">
    <property type="entry name" value="BCA_ABC_TP_C"/>
    <property type="match status" value="1"/>
</dbReference>
<feature type="region of interest" description="Disordered" evidence="1">
    <location>
        <begin position="1"/>
        <end position="22"/>
    </location>
</feature>
<keyword evidence="4" id="KW-1185">Reference proteome</keyword>
<gene>
    <name evidence="3" type="ORF">H0484_05820</name>
</gene>
<dbReference type="RefSeq" id="WP_226953723.1">
    <property type="nucleotide sequence ID" value="NZ_JACDXW010000002.1"/>
</dbReference>
<protein>
    <recommendedName>
        <fullName evidence="2">Branched-chain amino acid ATP-binding cassette transporter C-terminal domain-containing protein</fullName>
    </recommendedName>
</protein>
<accession>A0ABS8CB53</accession>
<proteinExistence type="predicted"/>
<evidence type="ECO:0000313" key="4">
    <source>
        <dbReference type="Proteomes" id="UP000776983"/>
    </source>
</evidence>
<dbReference type="InterPro" id="IPR032823">
    <property type="entry name" value="BCA_ABC_TP_C"/>
</dbReference>
<dbReference type="Proteomes" id="UP000776983">
    <property type="component" value="Unassembled WGS sequence"/>
</dbReference>
<sequence>MRADPRVIDAYLGTETQEPAHA</sequence>
<feature type="domain" description="Branched-chain amino acid ATP-binding cassette transporter C-terminal" evidence="2">
    <location>
        <begin position="2"/>
        <end position="15"/>
    </location>
</feature>
<reference evidence="3 4" key="1">
    <citation type="submission" date="2020-07" db="EMBL/GenBank/DDBJ databases">
        <title>Pusillimonas sp. nov., isolated from poultry manure in Taiwan.</title>
        <authorList>
            <person name="Lin S.-Y."/>
            <person name="Tang Y.-S."/>
            <person name="Young C.-C."/>
        </authorList>
    </citation>
    <scope>NUCLEOTIDE SEQUENCE [LARGE SCALE GENOMIC DNA]</scope>
    <source>
        <strain evidence="3 4">CC-YST705</strain>
    </source>
</reference>
<name>A0ABS8CB53_9BURK</name>